<comment type="caution">
    <text evidence="2">The sequence shown here is derived from an EMBL/GenBank/DDBJ whole genome shotgun (WGS) entry which is preliminary data.</text>
</comment>
<evidence type="ECO:0000313" key="3">
    <source>
        <dbReference type="Proteomes" id="UP001164374"/>
    </source>
</evidence>
<feature type="compositionally biased region" description="Basic and acidic residues" evidence="1">
    <location>
        <begin position="38"/>
        <end position="50"/>
    </location>
</feature>
<feature type="region of interest" description="Disordered" evidence="1">
    <location>
        <begin position="35"/>
        <end position="55"/>
    </location>
</feature>
<accession>A0AAE3I800</accession>
<evidence type="ECO:0008006" key="4">
    <source>
        <dbReference type="Google" id="ProtNLM"/>
    </source>
</evidence>
<organism evidence="2 3">
    <name type="scientific">Ralstonia mojiangensis</name>
    <dbReference type="NCBI Taxonomy" id="2953895"/>
    <lineage>
        <taxon>Bacteria</taxon>
        <taxon>Pseudomonadati</taxon>
        <taxon>Pseudomonadota</taxon>
        <taxon>Betaproteobacteria</taxon>
        <taxon>Burkholderiales</taxon>
        <taxon>Burkholderiaceae</taxon>
        <taxon>Ralstonia</taxon>
    </lineage>
</organism>
<reference evidence="2" key="2">
    <citation type="submission" date="2023-02" db="EMBL/GenBank/DDBJ databases">
        <authorList>
            <person name="Lu C.-H."/>
        </authorList>
    </citation>
    <scope>NUCLEOTIDE SEQUENCE</scope>
    <source>
        <strain evidence="2">22TCCZM01-4</strain>
    </source>
</reference>
<dbReference type="AlphaFoldDB" id="A0AAE3I800"/>
<dbReference type="Proteomes" id="UP001164374">
    <property type="component" value="Unassembled WGS sequence"/>
</dbReference>
<sequence>MKVFAMPWKTLGSLSVVLPLVVGCAMPAKQEAGASDFISHREEPQNRPSDKPVPVQGRTKKVTVFVLKDPSYEVWIGMRYSTRNDGCRSHSTASLVLGSPAISQAVRDMHRAPVGVSSAVFNLYLDQYEPGDCRWAPDGIEYAVFDPRLTPSPRAFNFAVKAAAGANTQVRLRSSCSVVPSDQTASRSQLRCMWNTPFSPQAYSVSLDGGVVELIFAPDQ</sequence>
<evidence type="ECO:0000256" key="1">
    <source>
        <dbReference type="SAM" id="MobiDB-lite"/>
    </source>
</evidence>
<reference evidence="2" key="1">
    <citation type="journal article" date="2023" name="Front. Microbiol.">
        <title>Ralstonia chuxiongensis sp. nov., Ralstonia mojiangensis sp. nov., and Ralstonia soli sp. nov., isolated from tobacco fields, are three novel species in the family Burkholderiaceae.</title>
        <authorList>
            <person name="Lu C.H."/>
            <person name="Zhang Y.Y."/>
            <person name="Jiang N."/>
            <person name="Chen W."/>
            <person name="Shao X."/>
            <person name="Zhao Z.M."/>
            <person name="Lu W.L."/>
            <person name="Hu X."/>
            <person name="Xi Y.X."/>
            <person name="Zou S.Y."/>
            <person name="Wei Q.J."/>
            <person name="Lin Z.L."/>
            <person name="Gong L."/>
            <person name="Gai X.T."/>
            <person name="Zhang L.Q."/>
            <person name="Li J.Y."/>
            <person name="Jin Y."/>
            <person name="Xia Z.Y."/>
        </authorList>
    </citation>
    <scope>NUCLEOTIDE SEQUENCE</scope>
    <source>
        <strain evidence="2">22TCCZM01-4</strain>
    </source>
</reference>
<gene>
    <name evidence="2" type="ORF">N5I87_25390</name>
</gene>
<dbReference type="PROSITE" id="PS51257">
    <property type="entry name" value="PROKAR_LIPOPROTEIN"/>
    <property type="match status" value="1"/>
</dbReference>
<dbReference type="RefSeq" id="WP_260801028.1">
    <property type="nucleotide sequence ID" value="NZ_JAOCQJ010000011.1"/>
</dbReference>
<protein>
    <recommendedName>
        <fullName evidence="4">Lipoprotein</fullName>
    </recommendedName>
</protein>
<proteinExistence type="predicted"/>
<dbReference type="EMBL" id="JAOCQJ010000011">
    <property type="protein sequence ID" value="MCT7319366.1"/>
    <property type="molecule type" value="Genomic_DNA"/>
</dbReference>
<evidence type="ECO:0000313" key="2">
    <source>
        <dbReference type="EMBL" id="MCT7319366.1"/>
    </source>
</evidence>
<name>A0AAE3I800_9RALS</name>